<dbReference type="GO" id="GO:0009279">
    <property type="term" value="C:cell outer membrane"/>
    <property type="evidence" value="ECO:0007669"/>
    <property type="project" value="UniProtKB-SubCell"/>
</dbReference>
<keyword evidence="6 8" id="KW-0998">Cell outer membrane</keyword>
<evidence type="ECO:0000256" key="3">
    <source>
        <dbReference type="ARBA" id="ARBA00022729"/>
    </source>
</evidence>
<gene>
    <name evidence="9" type="ORF">BT0_U06</name>
</gene>
<dbReference type="EMBL" id="CP019369">
    <property type="protein sequence ID" value="ASJ27779.1"/>
    <property type="molecule type" value="Genomic_DNA"/>
</dbReference>
<evidence type="ECO:0000256" key="6">
    <source>
        <dbReference type="ARBA" id="ARBA00023237"/>
    </source>
</evidence>
<geneLocation type="plasmid" evidence="9 10">
    <name>lpU43</name>
</geneLocation>
<evidence type="ECO:0000256" key="5">
    <source>
        <dbReference type="ARBA" id="ARBA00023139"/>
    </source>
</evidence>
<dbReference type="InterPro" id="IPR000680">
    <property type="entry name" value="Borrelia_lipo"/>
</dbReference>
<comment type="function">
    <text evidence="1 8">The Vlp and Vsp proteins are antigenically distinct proteins, only one vlp or vsp gene is transcriptionally active at any one time. Switching between these genes is a mechanism of host immune response evasion.</text>
</comment>
<dbReference type="PROSITE" id="PS51257">
    <property type="entry name" value="PROKAR_LIPOPROTEIN"/>
    <property type="match status" value="1"/>
</dbReference>
<evidence type="ECO:0000256" key="4">
    <source>
        <dbReference type="ARBA" id="ARBA00023136"/>
    </source>
</evidence>
<feature type="chain" id="PRO_5044532527" description="Variable large protein" evidence="8">
    <location>
        <begin position="27"/>
        <end position="257"/>
    </location>
</feature>
<evidence type="ECO:0000256" key="2">
    <source>
        <dbReference type="ARBA" id="ARBA00004459"/>
    </source>
</evidence>
<keyword evidence="7 8" id="KW-0449">Lipoprotein</keyword>
<dbReference type="Proteomes" id="UP000001205">
    <property type="component" value="Plasmid lpU43"/>
</dbReference>
<name>A0ABF7R062_BORT9</name>
<dbReference type="KEGG" id="btu:BT0_U06"/>
<comment type="subcellular location">
    <subcellularLocation>
        <location evidence="2 8">Cell outer membrane</location>
        <topology evidence="2 8">Lipid-anchor</topology>
    </subcellularLocation>
</comment>
<protein>
    <recommendedName>
        <fullName evidence="8">Variable large protein</fullName>
    </recommendedName>
</protein>
<accession>A0ABF7R062</accession>
<proteinExistence type="predicted"/>
<keyword evidence="9" id="KW-0614">Plasmid</keyword>
<feature type="signal peptide" evidence="8">
    <location>
        <begin position="1"/>
        <end position="26"/>
    </location>
</feature>
<dbReference type="Pfam" id="PF00921">
    <property type="entry name" value="Lipoprotein_2"/>
    <property type="match status" value="1"/>
</dbReference>
<evidence type="ECO:0000313" key="10">
    <source>
        <dbReference type="Proteomes" id="UP000001205"/>
    </source>
</evidence>
<evidence type="ECO:0000256" key="7">
    <source>
        <dbReference type="ARBA" id="ARBA00023288"/>
    </source>
</evidence>
<keyword evidence="4 8" id="KW-0472">Membrane</keyword>
<dbReference type="AlphaFoldDB" id="A0ABF7R062"/>
<reference evidence="9 10" key="1">
    <citation type="submission" date="2016-07" db="EMBL/GenBank/DDBJ databases">
        <title>Reassembled and rearranged: the organization and evolution of antigen-encoding plasmids in two relapsing fever Borrelia species.</title>
        <authorList>
            <person name="Barbour A.G."/>
            <person name="Dai Q."/>
            <person name="Miller S.C."/>
            <person name="Porcella S.F."/>
            <person name="Schwan T.G."/>
            <person name="Lopez J.E."/>
        </authorList>
    </citation>
    <scope>NUCLEOTIDE SEQUENCE [LARGE SCALE GENOMIC DNA]</scope>
    <source>
        <strain evidence="9 10">91E135</strain>
        <plasmid evidence="9 10">lpU43</plasmid>
    </source>
</reference>
<evidence type="ECO:0000256" key="8">
    <source>
        <dbReference type="RuleBase" id="RU363105"/>
    </source>
</evidence>
<evidence type="ECO:0000313" key="9">
    <source>
        <dbReference type="EMBL" id="ASJ27779.1"/>
    </source>
</evidence>
<keyword evidence="3 8" id="KW-0732">Signal</keyword>
<keyword evidence="5 8" id="KW-0564">Palmitate</keyword>
<organism evidence="9 10">
    <name type="scientific">Borrelia turicatae (strain 91E135)</name>
    <dbReference type="NCBI Taxonomy" id="314724"/>
    <lineage>
        <taxon>Bacteria</taxon>
        <taxon>Pseudomonadati</taxon>
        <taxon>Spirochaetota</taxon>
        <taxon>Spirochaetia</taxon>
        <taxon>Spirochaetales</taxon>
        <taxon>Borreliaceae</taxon>
        <taxon>Borrelia</taxon>
    </lineage>
</organism>
<keyword evidence="10" id="KW-1185">Reference proteome</keyword>
<evidence type="ECO:0000256" key="1">
    <source>
        <dbReference type="ARBA" id="ARBA00003932"/>
    </source>
</evidence>
<dbReference type="SUPFAM" id="SSF74748">
    <property type="entry name" value="Variable surface antigen VlsE"/>
    <property type="match status" value="1"/>
</dbReference>
<sequence length="257" mass="26622">MRETLLFMRFVFLLFLLLSCGSGQQAANSGNPGTAGGEQQGVGSLSTVLMEVGRIAENAFYSFLELLSDTLGFTVKSTTKKEDVGGSFNSLGAKLGQASDELEQVSKKSEIEGAKNGSIAIAIRSAVDVAKTTLNTLKTYLESFNDIGDSTNKVVDVANNQNGIAADEGALKKAFKAFKGFVDTAEGAGINKPKESNVTLSQRSIGVDAKDGAKVLTTGAAGAAVGNAGGKEEVQGVGITAVNKLLVAVEDIFKKTV</sequence>